<evidence type="ECO:0000313" key="2">
    <source>
        <dbReference type="Proteomes" id="UP000184314"/>
    </source>
</evidence>
<dbReference type="OrthoDB" id="997844at2"/>
<proteinExistence type="predicted"/>
<accession>A0A1M6TTA8</accession>
<name>A0A1M6TTA8_9FLAO</name>
<gene>
    <name evidence="1" type="ORF">SAMN04488007_3355</name>
</gene>
<evidence type="ECO:0000313" key="1">
    <source>
        <dbReference type="EMBL" id="SHK60156.1"/>
    </source>
</evidence>
<dbReference type="InterPro" id="IPR027417">
    <property type="entry name" value="P-loop_NTPase"/>
</dbReference>
<dbReference type="STRING" id="228958.SAMN04488007_3355"/>
<keyword evidence="2" id="KW-1185">Reference proteome</keyword>
<dbReference type="RefSeq" id="WP_073246351.1">
    <property type="nucleotide sequence ID" value="NZ_FQZX01000003.1"/>
</dbReference>
<reference evidence="2" key="1">
    <citation type="submission" date="2016-11" db="EMBL/GenBank/DDBJ databases">
        <authorList>
            <person name="Varghese N."/>
            <person name="Submissions S."/>
        </authorList>
    </citation>
    <scope>NUCLEOTIDE SEQUENCE [LARGE SCALE GENOMIC DNA]</scope>
    <source>
        <strain evidence="2">DSM 16478</strain>
    </source>
</reference>
<dbReference type="AlphaFoldDB" id="A0A1M6TTA8"/>
<dbReference type="Proteomes" id="UP000184314">
    <property type="component" value="Unassembled WGS sequence"/>
</dbReference>
<sequence length="734" mass="86347">MSGFRLLAIRPSNDCDKQFLKNLNQGDFYKFYQDYDFVIDEKENNVVEVKYKSSVPKSLYGENISVSAVVGKNGSGKSTIVELLSLFVFCLAKQLDLIKIEDFKESHRLSVKDQKRIDDEIKRFKLFNCEIYFLIDEEIHGLIKNKQGFESISYIKTLSNDQKEELFTLESKLDLSNLSKESEKNEFLTNSFFYSILANYSLYGLNTNETGIWLRSIFHKNDGYQTPIVLNPMRTEGKIDINRLTYLSKSRLLGNVFKELEEGQKEEDSLRSLVNNKIVHKITLQLDFTKFTIVDENNLKPGQKAIDIIDIDDKSIYLEYTERNKNRNKHDYFSLLIKAFFPENDFVDVSFSNSKIKRICKEYILKKVEDVIKKYPQFKAFKNRVFRVNTKQEIIEQCFSRLAVDFTHSTFKIRQALNFLVYDLYNLKNRSGHSYELSTTSKKGIVDKVNNKRKEILNSELKENEQLFEINPNESDIENNNKDSYRRHSLTNYLPPSFFEIDFEFKNEGSFKDLSSGEKQIIYSINSVVYHLINLDSIYSMDIEDGLSYKCFNIVLDEIELYFHPEFQRVFINELIKSINSFRGFNYNYNIIFLTHSPFILSDIPTSNILKLDKGNIQNNNREEETYAANVHDLLANDFFLENGFMGEYAKQKIKDLLRYLTYDEGKGDKIDNEKPKLKWNPILAEEFIKIIGEPLLKFDLRELYLSKFFKEERIDAEIERLQELKRTGRDDFN</sequence>
<organism evidence="1 2">
    <name type="scientific">Maribacter aquivivus</name>
    <dbReference type="NCBI Taxonomy" id="228958"/>
    <lineage>
        <taxon>Bacteria</taxon>
        <taxon>Pseudomonadati</taxon>
        <taxon>Bacteroidota</taxon>
        <taxon>Flavobacteriia</taxon>
        <taxon>Flavobacteriales</taxon>
        <taxon>Flavobacteriaceae</taxon>
        <taxon>Maribacter</taxon>
    </lineage>
</organism>
<dbReference type="EMBL" id="FQZX01000003">
    <property type="protein sequence ID" value="SHK60156.1"/>
    <property type="molecule type" value="Genomic_DNA"/>
</dbReference>
<protein>
    <submittedName>
        <fullName evidence="1">AAA domain</fullName>
    </submittedName>
</protein>
<dbReference type="SUPFAM" id="SSF52540">
    <property type="entry name" value="P-loop containing nucleoside triphosphate hydrolases"/>
    <property type="match status" value="1"/>
</dbReference>